<dbReference type="Proteomes" id="UP000631312">
    <property type="component" value="Unassembled WGS sequence"/>
</dbReference>
<name>A0A7W7HE79_9ACTN</name>
<reference evidence="4 5" key="1">
    <citation type="submission" date="2020-08" db="EMBL/GenBank/DDBJ databases">
        <title>Sequencing the genomes of 1000 actinobacteria strains.</title>
        <authorList>
            <person name="Klenk H.-P."/>
        </authorList>
    </citation>
    <scope>NUCLEOTIDE SEQUENCE [LARGE SCALE GENOMIC DNA]</scope>
    <source>
        <strain evidence="4 5">DSM 43150</strain>
    </source>
</reference>
<evidence type="ECO:0000256" key="2">
    <source>
        <dbReference type="SAM" id="SignalP"/>
    </source>
</evidence>
<comment type="caution">
    <text evidence="4">The sequence shown here is derived from an EMBL/GenBank/DDBJ whole genome shotgun (WGS) entry which is preliminary data.</text>
</comment>
<dbReference type="PROSITE" id="PS51257">
    <property type="entry name" value="PROKAR_LIPOPROTEIN"/>
    <property type="match status" value="1"/>
</dbReference>
<sequence length="194" mass="19973">MRSLMTVVIGGLLVLSAGCTARDPDDPTVASAVNGSAAPSAAPSASFDPDAPLKYAKCMREQGMAWFPDPPAPGQAQSLNIPQGLPDGAFEAAEEACRQWAPNSSEKGAGPTAEDIEKLRAVSQCMRENGVPEFPDPKADGSMMLDEDTLKKLSSKPGEAIFDAAEKKCEELGPKGGPKQRVDGNGGVSGGGTA</sequence>
<reference evidence="3 6" key="2">
    <citation type="submission" date="2021-01" db="EMBL/GenBank/DDBJ databases">
        <title>Whole genome shotgun sequence of Actinoplanes lobatus NBRC 12513.</title>
        <authorList>
            <person name="Komaki H."/>
            <person name="Tamura T."/>
        </authorList>
    </citation>
    <scope>NUCLEOTIDE SEQUENCE [LARGE SCALE GENOMIC DNA]</scope>
    <source>
        <strain evidence="3 6">NBRC 12513</strain>
    </source>
</reference>
<evidence type="ECO:0000313" key="5">
    <source>
        <dbReference type="Proteomes" id="UP000590511"/>
    </source>
</evidence>
<accession>A0A7W7HE79</accession>
<feature type="region of interest" description="Disordered" evidence="1">
    <location>
        <begin position="166"/>
        <end position="194"/>
    </location>
</feature>
<evidence type="ECO:0000313" key="6">
    <source>
        <dbReference type="Proteomes" id="UP000631312"/>
    </source>
</evidence>
<dbReference type="Proteomes" id="UP000590511">
    <property type="component" value="Unassembled WGS sequence"/>
</dbReference>
<evidence type="ECO:0000313" key="4">
    <source>
        <dbReference type="EMBL" id="MBB4748926.1"/>
    </source>
</evidence>
<keyword evidence="6" id="KW-1185">Reference proteome</keyword>
<evidence type="ECO:0008006" key="7">
    <source>
        <dbReference type="Google" id="ProtNLM"/>
    </source>
</evidence>
<evidence type="ECO:0000313" key="3">
    <source>
        <dbReference type="EMBL" id="GIE37166.1"/>
    </source>
</evidence>
<dbReference type="RefSeq" id="WP_188121332.1">
    <property type="nucleotide sequence ID" value="NZ_BOMP01000003.1"/>
</dbReference>
<dbReference type="EMBL" id="JACHNC010000001">
    <property type="protein sequence ID" value="MBB4748926.1"/>
    <property type="molecule type" value="Genomic_DNA"/>
</dbReference>
<gene>
    <name evidence="3" type="ORF">Alo02nite_00640</name>
    <name evidence="4" type="ORF">BJ964_003087</name>
</gene>
<feature type="signal peptide" evidence="2">
    <location>
        <begin position="1"/>
        <end position="21"/>
    </location>
</feature>
<feature type="compositionally biased region" description="Gly residues" evidence="1">
    <location>
        <begin position="184"/>
        <end position="194"/>
    </location>
</feature>
<protein>
    <recommendedName>
        <fullName evidence="7">Lipoprotein</fullName>
    </recommendedName>
</protein>
<dbReference type="EMBL" id="BOMP01000003">
    <property type="protein sequence ID" value="GIE37166.1"/>
    <property type="molecule type" value="Genomic_DNA"/>
</dbReference>
<keyword evidence="2" id="KW-0732">Signal</keyword>
<feature type="chain" id="PRO_5039196042" description="Lipoprotein" evidence="2">
    <location>
        <begin position="22"/>
        <end position="194"/>
    </location>
</feature>
<evidence type="ECO:0000256" key="1">
    <source>
        <dbReference type="SAM" id="MobiDB-lite"/>
    </source>
</evidence>
<organism evidence="4 5">
    <name type="scientific">Actinoplanes lobatus</name>
    <dbReference type="NCBI Taxonomy" id="113568"/>
    <lineage>
        <taxon>Bacteria</taxon>
        <taxon>Bacillati</taxon>
        <taxon>Actinomycetota</taxon>
        <taxon>Actinomycetes</taxon>
        <taxon>Micromonosporales</taxon>
        <taxon>Micromonosporaceae</taxon>
        <taxon>Actinoplanes</taxon>
    </lineage>
</organism>
<dbReference type="AlphaFoldDB" id="A0A7W7HE79"/>
<proteinExistence type="predicted"/>